<dbReference type="RefSeq" id="WP_394386978.1">
    <property type="nucleotide sequence ID" value="NZ_JBIGIB010000006.1"/>
</dbReference>
<feature type="domain" description="O-antigen ligase-related" evidence="6">
    <location>
        <begin position="201"/>
        <end position="329"/>
    </location>
</feature>
<feature type="transmembrane region" description="Helical" evidence="5">
    <location>
        <begin position="311"/>
        <end position="332"/>
    </location>
</feature>
<dbReference type="Pfam" id="PF04932">
    <property type="entry name" value="Wzy_C"/>
    <property type="match status" value="1"/>
</dbReference>
<evidence type="ECO:0000313" key="7">
    <source>
        <dbReference type="EMBL" id="MFG6468717.1"/>
    </source>
</evidence>
<accession>A0ABW7H3A9</accession>
<feature type="transmembrane region" description="Helical" evidence="5">
    <location>
        <begin position="199"/>
        <end position="227"/>
    </location>
</feature>
<dbReference type="PANTHER" id="PTHR37422:SF13">
    <property type="entry name" value="LIPOPOLYSACCHARIDE BIOSYNTHESIS PROTEIN PA4999-RELATED"/>
    <property type="match status" value="1"/>
</dbReference>
<evidence type="ECO:0000256" key="5">
    <source>
        <dbReference type="SAM" id="Phobius"/>
    </source>
</evidence>
<feature type="transmembrane region" description="Helical" evidence="5">
    <location>
        <begin position="81"/>
        <end position="98"/>
    </location>
</feature>
<keyword evidence="2 5" id="KW-0812">Transmembrane</keyword>
<dbReference type="PANTHER" id="PTHR37422">
    <property type="entry name" value="TEICHURONIC ACID BIOSYNTHESIS PROTEIN TUAE"/>
    <property type="match status" value="1"/>
</dbReference>
<feature type="transmembrane region" description="Helical" evidence="5">
    <location>
        <begin position="40"/>
        <end position="60"/>
    </location>
</feature>
<protein>
    <submittedName>
        <fullName evidence="7">O-antigen ligase family protein</fullName>
    </submittedName>
</protein>
<dbReference type="InterPro" id="IPR007016">
    <property type="entry name" value="O-antigen_ligase-rel_domated"/>
</dbReference>
<sequence length="403" mass="45155">MKPGSLTIDAARDHDSLYWLFLVTFPGYFIYHFAVTIGVLPAFLAGYSTPICFISLPLLLGVHMRVALNRSADEPVVIERALFAFLAFYACVTVWELSTRNMLNSAEAHPTVIAQFITLFFLALYTPLHQRQTTLLLVLIAAMTGMVINNALNGGFISAALESYGVQNSLITYQGYAFAYWVTLVTLVALLADRPKLRALTYLLAFVALFLNGARSEFAAALVAFIALEFLQARSKWRLVQGFLIAIGIFVVVFLVFQDELQDYRVITIFTEYEEDLSVLDRKKMLEDGLATILQHPWTGRMGSYLGGEYIHSYLSAWVDLGALGFIAFLLLQSLPVFHLWTQRRSIRHDPTLQQLFLFTVSTLLLSFAAKPFTQYLLPITLGLCARHMRLAHLAAASKRTAA</sequence>
<feature type="transmembrane region" description="Helical" evidence="5">
    <location>
        <begin position="352"/>
        <end position="370"/>
    </location>
</feature>
<keyword evidence="4 5" id="KW-0472">Membrane</keyword>
<gene>
    <name evidence="7" type="ORF">ACG01O_18990</name>
</gene>
<proteinExistence type="predicted"/>
<feature type="transmembrane region" description="Helical" evidence="5">
    <location>
        <begin position="173"/>
        <end position="192"/>
    </location>
</feature>
<dbReference type="Proteomes" id="UP001606303">
    <property type="component" value="Unassembled WGS sequence"/>
</dbReference>
<dbReference type="EMBL" id="JBIGIB010000006">
    <property type="protein sequence ID" value="MFG6468717.1"/>
    <property type="molecule type" value="Genomic_DNA"/>
</dbReference>
<feature type="transmembrane region" description="Helical" evidence="5">
    <location>
        <begin position="135"/>
        <end position="161"/>
    </location>
</feature>
<dbReference type="GO" id="GO:0016874">
    <property type="term" value="F:ligase activity"/>
    <property type="evidence" value="ECO:0007669"/>
    <property type="project" value="UniProtKB-KW"/>
</dbReference>
<feature type="transmembrane region" description="Helical" evidence="5">
    <location>
        <begin position="16"/>
        <end position="34"/>
    </location>
</feature>
<keyword evidence="8" id="KW-1185">Reference proteome</keyword>
<feature type="transmembrane region" description="Helical" evidence="5">
    <location>
        <begin position="110"/>
        <end position="128"/>
    </location>
</feature>
<comment type="subcellular location">
    <subcellularLocation>
        <location evidence="1">Membrane</location>
        <topology evidence="1">Multi-pass membrane protein</topology>
    </subcellularLocation>
</comment>
<feature type="transmembrane region" description="Helical" evidence="5">
    <location>
        <begin position="239"/>
        <end position="257"/>
    </location>
</feature>
<keyword evidence="7" id="KW-0436">Ligase</keyword>
<dbReference type="InterPro" id="IPR051533">
    <property type="entry name" value="WaaL-like"/>
</dbReference>
<comment type="caution">
    <text evidence="7">The sequence shown here is derived from an EMBL/GenBank/DDBJ whole genome shotgun (WGS) entry which is preliminary data.</text>
</comment>
<evidence type="ECO:0000313" key="8">
    <source>
        <dbReference type="Proteomes" id="UP001606303"/>
    </source>
</evidence>
<keyword evidence="3 5" id="KW-1133">Transmembrane helix</keyword>
<evidence type="ECO:0000256" key="4">
    <source>
        <dbReference type="ARBA" id="ARBA00023136"/>
    </source>
</evidence>
<evidence type="ECO:0000256" key="1">
    <source>
        <dbReference type="ARBA" id="ARBA00004141"/>
    </source>
</evidence>
<evidence type="ECO:0000256" key="3">
    <source>
        <dbReference type="ARBA" id="ARBA00022989"/>
    </source>
</evidence>
<name>A0ABW7H3A9_9BURK</name>
<organism evidence="7 8">
    <name type="scientific">Pelomonas baiyunensis</name>
    <dbReference type="NCBI Taxonomy" id="3299026"/>
    <lineage>
        <taxon>Bacteria</taxon>
        <taxon>Pseudomonadati</taxon>
        <taxon>Pseudomonadota</taxon>
        <taxon>Betaproteobacteria</taxon>
        <taxon>Burkholderiales</taxon>
        <taxon>Sphaerotilaceae</taxon>
        <taxon>Roseateles</taxon>
    </lineage>
</organism>
<reference evidence="7 8" key="1">
    <citation type="submission" date="2024-08" db="EMBL/GenBank/DDBJ databases">
        <authorList>
            <person name="Lu H."/>
        </authorList>
    </citation>
    <scope>NUCLEOTIDE SEQUENCE [LARGE SCALE GENOMIC DNA]</scope>
    <source>
        <strain evidence="7 8">BYS87W</strain>
    </source>
</reference>
<evidence type="ECO:0000256" key="2">
    <source>
        <dbReference type="ARBA" id="ARBA00022692"/>
    </source>
</evidence>
<evidence type="ECO:0000259" key="6">
    <source>
        <dbReference type="Pfam" id="PF04932"/>
    </source>
</evidence>